<evidence type="ECO:0000256" key="8">
    <source>
        <dbReference type="ARBA" id="ARBA00023027"/>
    </source>
</evidence>
<dbReference type="AlphaFoldDB" id="A0A2U2C181"/>
<dbReference type="Pfam" id="PF01134">
    <property type="entry name" value="GIDA"/>
    <property type="match status" value="1"/>
</dbReference>
<keyword evidence="11" id="KW-0963">Cytoplasm</keyword>
<evidence type="ECO:0000256" key="10">
    <source>
        <dbReference type="ARBA" id="ARBA00031800"/>
    </source>
</evidence>
<dbReference type="PANTHER" id="PTHR11806:SF0">
    <property type="entry name" value="PROTEIN MTO1 HOMOLOG, MITOCHONDRIAL"/>
    <property type="match status" value="1"/>
</dbReference>
<dbReference type="InterPro" id="IPR049312">
    <property type="entry name" value="GIDA_C_N"/>
</dbReference>
<dbReference type="SUPFAM" id="SSF51905">
    <property type="entry name" value="FAD/NAD(P)-binding domain"/>
    <property type="match status" value="1"/>
</dbReference>
<dbReference type="PANTHER" id="PTHR11806">
    <property type="entry name" value="GLUCOSE INHIBITED DIVISION PROTEIN A"/>
    <property type="match status" value="1"/>
</dbReference>
<reference evidence="13 14" key="1">
    <citation type="submission" date="2018-05" db="EMBL/GenBank/DDBJ databases">
        <title>Antimicrobial susceptibility testing and genomic analysis of Arcobacter skirrowii strains and one Arcobacter butzleri isolated from German poultry farms.</title>
        <authorList>
            <person name="Haenel I."/>
            <person name="Hotzel H."/>
            <person name="Tomaso H."/>
            <person name="Busch A."/>
        </authorList>
    </citation>
    <scope>NUCLEOTIDE SEQUENCE [LARGE SCALE GENOMIC DNA]</scope>
    <source>
        <strain evidence="14">v</strain>
    </source>
</reference>
<dbReference type="SMART" id="SM01228">
    <property type="entry name" value="GIDA_assoc_3"/>
    <property type="match status" value="1"/>
</dbReference>
<comment type="caution">
    <text evidence="13">The sequence shown here is derived from an EMBL/GenBank/DDBJ whole genome shotgun (WGS) entry which is preliminary data.</text>
</comment>
<feature type="binding site" evidence="11">
    <location>
        <begin position="270"/>
        <end position="284"/>
    </location>
    <ligand>
        <name>NAD(+)</name>
        <dbReference type="ChEBI" id="CHEBI:57540"/>
    </ligand>
</feature>
<dbReference type="STRING" id="28200.GCA_001572935_00060"/>
<evidence type="ECO:0000313" key="13">
    <source>
        <dbReference type="EMBL" id="PWE22090.1"/>
    </source>
</evidence>
<proteinExistence type="inferred from homology"/>
<dbReference type="InterPro" id="IPR026904">
    <property type="entry name" value="MnmG_C"/>
</dbReference>
<keyword evidence="7 11" id="KW-0274">FAD</keyword>
<dbReference type="RefSeq" id="WP_109158221.1">
    <property type="nucleotide sequence ID" value="NZ_JAUQUH010000013.1"/>
</dbReference>
<feature type="binding site" evidence="11">
    <location>
        <position position="176"/>
    </location>
    <ligand>
        <name>FAD</name>
        <dbReference type="ChEBI" id="CHEBI:57692"/>
    </ligand>
</feature>
<dbReference type="NCBIfam" id="TIGR00136">
    <property type="entry name" value="mnmG_gidA"/>
    <property type="match status" value="1"/>
</dbReference>
<dbReference type="HAMAP" id="MF_00129">
    <property type="entry name" value="MnmG_GidA"/>
    <property type="match status" value="1"/>
</dbReference>
<dbReference type="GO" id="GO:0002098">
    <property type="term" value="P:tRNA wobble uridine modification"/>
    <property type="evidence" value="ECO:0007669"/>
    <property type="project" value="InterPro"/>
</dbReference>
<feature type="binding site" evidence="11">
    <location>
        <position position="367"/>
    </location>
    <ligand>
        <name>FAD</name>
        <dbReference type="ChEBI" id="CHEBI:57692"/>
    </ligand>
</feature>
<dbReference type="FunFam" id="1.10.150.570:FF:000001">
    <property type="entry name" value="tRNA uridine 5-carboxymethylaminomethyl modification enzyme MnmG"/>
    <property type="match status" value="1"/>
</dbReference>
<dbReference type="InterPro" id="IPR047001">
    <property type="entry name" value="MnmG_C_subdom"/>
</dbReference>
<feature type="binding site" evidence="11">
    <location>
        <position position="121"/>
    </location>
    <ligand>
        <name>FAD</name>
        <dbReference type="ChEBI" id="CHEBI:57692"/>
    </ligand>
</feature>
<comment type="subunit">
    <text evidence="9 11">Homodimer. Heterotetramer of two MnmE and two MnmG subunits.</text>
</comment>
<dbReference type="FunFam" id="3.50.50.60:FF:000002">
    <property type="entry name" value="tRNA uridine 5-carboxymethylaminomethyl modification enzyme MnmG"/>
    <property type="match status" value="1"/>
</dbReference>
<dbReference type="GO" id="GO:0050660">
    <property type="term" value="F:flavin adenine dinucleotide binding"/>
    <property type="evidence" value="ECO:0007669"/>
    <property type="project" value="UniProtKB-UniRule"/>
</dbReference>
<evidence type="ECO:0000256" key="5">
    <source>
        <dbReference type="ARBA" id="ARBA00022630"/>
    </source>
</evidence>
<dbReference type="Gene3D" id="1.10.150.570">
    <property type="entry name" value="GidA associated domain, C-terminal subdomain"/>
    <property type="match status" value="1"/>
</dbReference>
<dbReference type="GO" id="GO:0030488">
    <property type="term" value="P:tRNA methylation"/>
    <property type="evidence" value="ECO:0007669"/>
    <property type="project" value="TreeGrafter"/>
</dbReference>
<organism evidence="13 14">
    <name type="scientific">Aliarcobacter skirrowii</name>
    <dbReference type="NCBI Taxonomy" id="28200"/>
    <lineage>
        <taxon>Bacteria</taxon>
        <taxon>Pseudomonadati</taxon>
        <taxon>Campylobacterota</taxon>
        <taxon>Epsilonproteobacteria</taxon>
        <taxon>Campylobacterales</taxon>
        <taxon>Arcobacteraceae</taxon>
        <taxon>Aliarcobacter</taxon>
    </lineage>
</organism>
<dbReference type="GO" id="GO:0005829">
    <property type="term" value="C:cytosol"/>
    <property type="evidence" value="ECO:0007669"/>
    <property type="project" value="TreeGrafter"/>
</dbReference>
<keyword evidence="5 11" id="KW-0285">Flavoprotein</keyword>
<evidence type="ECO:0000256" key="2">
    <source>
        <dbReference type="ARBA" id="ARBA00003717"/>
    </source>
</evidence>
<comment type="similarity">
    <text evidence="3 11">Belongs to the MnmG family.</text>
</comment>
<gene>
    <name evidence="11" type="primary">mnmG</name>
    <name evidence="11" type="synonym">gidA</name>
    <name evidence="13" type="ORF">DF188_02980</name>
</gene>
<evidence type="ECO:0000259" key="12">
    <source>
        <dbReference type="SMART" id="SM01228"/>
    </source>
</evidence>
<dbReference type="EMBL" id="QEYI01000002">
    <property type="protein sequence ID" value="PWE22090.1"/>
    <property type="molecule type" value="Genomic_DNA"/>
</dbReference>
<feature type="domain" description="tRNA uridine 5-carboxymethylaminomethyl modification enzyme C-terminal subdomain" evidence="12">
    <location>
        <begin position="542"/>
        <end position="613"/>
    </location>
</feature>
<evidence type="ECO:0000256" key="11">
    <source>
        <dbReference type="HAMAP-Rule" id="MF_00129"/>
    </source>
</evidence>
<dbReference type="InterPro" id="IPR044920">
    <property type="entry name" value="MnmG_C_subdom_sf"/>
</dbReference>
<dbReference type="InterPro" id="IPR040131">
    <property type="entry name" value="MnmG_N"/>
</dbReference>
<evidence type="ECO:0000256" key="1">
    <source>
        <dbReference type="ARBA" id="ARBA00001974"/>
    </source>
</evidence>
<accession>A0A2U2C181</accession>
<dbReference type="InterPro" id="IPR004416">
    <property type="entry name" value="MnmG"/>
</dbReference>
<dbReference type="InterPro" id="IPR002218">
    <property type="entry name" value="MnmG-rel"/>
</dbReference>
<dbReference type="InterPro" id="IPR036188">
    <property type="entry name" value="FAD/NAD-bd_sf"/>
</dbReference>
<name>A0A2U2C181_9BACT</name>
<keyword evidence="6 11" id="KW-0819">tRNA processing</keyword>
<comment type="function">
    <text evidence="2 11">NAD-binding protein involved in the addition of a carboxymethylaminomethyl (cmnm) group at the wobble position (U34) of certain tRNAs, forming tRNA-cmnm(5)s(2)U34.</text>
</comment>
<evidence type="ECO:0000256" key="7">
    <source>
        <dbReference type="ARBA" id="ARBA00022827"/>
    </source>
</evidence>
<dbReference type="Proteomes" id="UP000245014">
    <property type="component" value="Unassembled WGS sequence"/>
</dbReference>
<dbReference type="InterPro" id="IPR020595">
    <property type="entry name" value="MnmG-rel_CS"/>
</dbReference>
<evidence type="ECO:0000256" key="6">
    <source>
        <dbReference type="ARBA" id="ARBA00022694"/>
    </source>
</evidence>
<comment type="subcellular location">
    <subcellularLocation>
        <location evidence="11">Cytoplasm</location>
    </subcellularLocation>
</comment>
<protein>
    <recommendedName>
        <fullName evidence="4 11">tRNA uridine 5-carboxymethylaminomethyl modification enzyme MnmG</fullName>
    </recommendedName>
    <alternativeName>
        <fullName evidence="10 11">Glucose-inhibited division protein A</fullName>
    </alternativeName>
</protein>
<dbReference type="Pfam" id="PF21680">
    <property type="entry name" value="GIDA_C_1st"/>
    <property type="match status" value="1"/>
</dbReference>
<dbReference type="Pfam" id="PF13932">
    <property type="entry name" value="SAM_GIDA_C"/>
    <property type="match status" value="1"/>
</dbReference>
<evidence type="ECO:0000256" key="3">
    <source>
        <dbReference type="ARBA" id="ARBA00007653"/>
    </source>
</evidence>
<dbReference type="Gene3D" id="3.50.50.60">
    <property type="entry name" value="FAD/NAD(P)-binding domain"/>
    <property type="match status" value="2"/>
</dbReference>
<evidence type="ECO:0000256" key="4">
    <source>
        <dbReference type="ARBA" id="ARBA00020461"/>
    </source>
</evidence>
<dbReference type="Gene3D" id="1.10.10.1800">
    <property type="entry name" value="tRNA uridine 5-carboxymethylaminomethyl modification enzyme MnmG/GidA"/>
    <property type="match status" value="1"/>
</dbReference>
<evidence type="ECO:0000256" key="9">
    <source>
        <dbReference type="ARBA" id="ARBA00025948"/>
    </source>
</evidence>
<comment type="cofactor">
    <cofactor evidence="1 11">
        <name>FAD</name>
        <dbReference type="ChEBI" id="CHEBI:57692"/>
    </cofactor>
</comment>
<keyword evidence="8 11" id="KW-0520">NAD</keyword>
<sequence>MQYDIIVVGAGHAGIEAALAGARLGKKTLLITMLVEQIGAASCNPAIGGLAKGHLVKELDALGGEMGLCTDATGIQFRVLNGSKGAAVQGTRAQIDMDEYKEYMRKVCHNTPNLDIYQDEVTSLIVENSEVLGVKTKLGEEFRSLKTILTTGTFMRGLIHIGENTYEAGRAWELPSTTLSIQLKELGLNVGRLKTGTPSRLDANSIDFSVMETHGGDVKPTPFSFRTSKKDFNPTQYPCYVTYTNLSTHELIAANFHRAPIYTGQIQGSGPRYCPSIEDKVKRFSERERHQLFLEPQTAKCTEYYINGMSSSLPIEIQKQMIASVKGLENARVIRYGYAIEYDYVDPTELKHTLETKKIKNLYHAGQINATTGYEEAAAQGLMASINASLAIDGKEPFILRRDEAYIGVLIDDLVTKGTHEPYRMFTSRAEYRLLLREENADIRLSQYGHELGLIDDETFAKVENKRKVLEDAINYMANTWITSKKETLELLESIGEEKINDKVLLVDLIGRNTIDIEKLDILVPSLKELDDYLKEQIIVEAKYYRYIQKQQKQIEKMKKMLKLNIPENFSYKGLPGLSNEVIEKLEKHRPPTLYNASLISGITPAALDIIHLNLNMFLKQK</sequence>
<feature type="binding site" evidence="11">
    <location>
        <begin position="9"/>
        <end position="14"/>
    </location>
    <ligand>
        <name>FAD</name>
        <dbReference type="ChEBI" id="CHEBI:57692"/>
    </ligand>
</feature>
<evidence type="ECO:0000313" key="14">
    <source>
        <dbReference type="Proteomes" id="UP000245014"/>
    </source>
</evidence>
<dbReference type="PROSITE" id="PS01280">
    <property type="entry name" value="GIDA_1"/>
    <property type="match status" value="1"/>
</dbReference>